<evidence type="ECO:0000256" key="1">
    <source>
        <dbReference type="ARBA" id="ARBA00022723"/>
    </source>
</evidence>
<dbReference type="Proteomes" id="UP000886520">
    <property type="component" value="Chromosome 9"/>
</dbReference>
<name>A0A9D4UXJ2_ADICA</name>
<comment type="caution">
    <text evidence="7">The sequence shown here is derived from an EMBL/GenBank/DDBJ whole genome shotgun (WGS) entry which is preliminary data.</text>
</comment>
<dbReference type="InterPro" id="IPR000433">
    <property type="entry name" value="Znf_ZZ"/>
</dbReference>
<dbReference type="Gene3D" id="3.10.20.90">
    <property type="entry name" value="Phosphatidylinositol 3-kinase Catalytic Subunit, Chain A, domain 1"/>
    <property type="match status" value="1"/>
</dbReference>
<dbReference type="Gene3D" id="1.10.8.10">
    <property type="entry name" value="DNA helicase RuvA subunit, C-terminal domain"/>
    <property type="match status" value="1"/>
</dbReference>
<dbReference type="PROSITE" id="PS51745">
    <property type="entry name" value="PB1"/>
    <property type="match status" value="1"/>
</dbReference>
<dbReference type="OrthoDB" id="661148at2759"/>
<dbReference type="PROSITE" id="PS50135">
    <property type="entry name" value="ZF_ZZ_2"/>
    <property type="match status" value="1"/>
</dbReference>
<dbReference type="InterPro" id="IPR043145">
    <property type="entry name" value="Znf_ZZ_sf"/>
</dbReference>
<dbReference type="InterPro" id="IPR053793">
    <property type="entry name" value="PB1-like"/>
</dbReference>
<dbReference type="PANTHER" id="PTHR20930:SF0">
    <property type="entry name" value="PROTEIN ILRUN"/>
    <property type="match status" value="1"/>
</dbReference>
<proteinExistence type="predicted"/>
<dbReference type="Gene3D" id="3.30.60.90">
    <property type="match status" value="1"/>
</dbReference>
<dbReference type="CDD" id="cd14947">
    <property type="entry name" value="NBR1_like"/>
    <property type="match status" value="1"/>
</dbReference>
<dbReference type="InterPro" id="IPR013783">
    <property type="entry name" value="Ig-like_fold"/>
</dbReference>
<dbReference type="SUPFAM" id="SSF57850">
    <property type="entry name" value="RING/U-box"/>
    <property type="match status" value="1"/>
</dbReference>
<keyword evidence="8" id="KW-1185">Reference proteome</keyword>
<evidence type="ECO:0008006" key="9">
    <source>
        <dbReference type="Google" id="ProtNLM"/>
    </source>
</evidence>
<evidence type="ECO:0000313" key="8">
    <source>
        <dbReference type="Proteomes" id="UP000886520"/>
    </source>
</evidence>
<keyword evidence="2 4" id="KW-0863">Zinc-finger</keyword>
<keyword evidence="3" id="KW-0862">Zinc</keyword>
<dbReference type="SUPFAM" id="SSF54277">
    <property type="entry name" value="CAD &amp; PB1 domains"/>
    <property type="match status" value="1"/>
</dbReference>
<evidence type="ECO:0000313" key="7">
    <source>
        <dbReference type="EMBL" id="KAI5075734.1"/>
    </source>
</evidence>
<dbReference type="PANTHER" id="PTHR20930">
    <property type="entry name" value="OVARIAN CARCINOMA ANTIGEN CA125-RELATED"/>
    <property type="match status" value="1"/>
</dbReference>
<dbReference type="EMBL" id="JABFUD020000009">
    <property type="protein sequence ID" value="KAI5075734.1"/>
    <property type="molecule type" value="Genomic_DNA"/>
</dbReference>
<dbReference type="Pfam" id="PF16158">
    <property type="entry name" value="N_BRCA1_IG"/>
    <property type="match status" value="1"/>
</dbReference>
<evidence type="ECO:0000256" key="4">
    <source>
        <dbReference type="PROSITE-ProRule" id="PRU00228"/>
    </source>
</evidence>
<dbReference type="Gene3D" id="2.60.40.10">
    <property type="entry name" value="Immunoglobulins"/>
    <property type="match status" value="1"/>
</dbReference>
<dbReference type="InterPro" id="IPR000270">
    <property type="entry name" value="PB1_dom"/>
</dbReference>
<protein>
    <recommendedName>
        <fullName evidence="9">ZZ-type domain-containing protein</fullName>
    </recommendedName>
</protein>
<feature type="domain" description="ZZ-type" evidence="5">
    <location>
        <begin position="191"/>
        <end position="241"/>
    </location>
</feature>
<dbReference type="InterPro" id="IPR032350">
    <property type="entry name" value="Nbr1_FW"/>
</dbReference>
<evidence type="ECO:0000256" key="3">
    <source>
        <dbReference type="ARBA" id="ARBA00022833"/>
    </source>
</evidence>
<gene>
    <name evidence="7" type="ORF">GOP47_0009810</name>
</gene>
<organism evidence="7 8">
    <name type="scientific">Adiantum capillus-veneris</name>
    <name type="common">Maidenhair fern</name>
    <dbReference type="NCBI Taxonomy" id="13818"/>
    <lineage>
        <taxon>Eukaryota</taxon>
        <taxon>Viridiplantae</taxon>
        <taxon>Streptophyta</taxon>
        <taxon>Embryophyta</taxon>
        <taxon>Tracheophyta</taxon>
        <taxon>Polypodiopsida</taxon>
        <taxon>Polypodiidae</taxon>
        <taxon>Polypodiales</taxon>
        <taxon>Pteridineae</taxon>
        <taxon>Pteridaceae</taxon>
        <taxon>Vittarioideae</taxon>
        <taxon>Adiantum</taxon>
    </lineage>
</organism>
<feature type="domain" description="PB1" evidence="6">
    <location>
        <begin position="2"/>
        <end position="83"/>
    </location>
</feature>
<reference evidence="7" key="1">
    <citation type="submission" date="2021-01" db="EMBL/GenBank/DDBJ databases">
        <title>Adiantum capillus-veneris genome.</title>
        <authorList>
            <person name="Fang Y."/>
            <person name="Liao Q."/>
        </authorList>
    </citation>
    <scope>NUCLEOTIDE SEQUENCE</scope>
    <source>
        <strain evidence="7">H3</strain>
        <tissue evidence="7">Leaf</tissue>
    </source>
</reference>
<dbReference type="Pfam" id="PF00569">
    <property type="entry name" value="ZZ"/>
    <property type="match status" value="1"/>
</dbReference>
<dbReference type="AlphaFoldDB" id="A0A9D4UXJ2"/>
<dbReference type="CDD" id="cd05992">
    <property type="entry name" value="PB1"/>
    <property type="match status" value="1"/>
</dbReference>
<sequence>MVQSLKIKYGETFHRIRFPPRMFNYDDLVLKIRDRFEIPSTFRVILTYRDGEDDVITIFDNEDLRDACCLGGFDVLRIEVKTVLSQMGVEANGNESDFNTTESKAKGNASELNTTEFNVEALLKGLFPESTAKAIDQVLLRYPPCLFATVPAHVLPEALDTFLGTLAAGNAENEKKLPRGDQVIAPGMAVHKYIECDNCFVCPIVGPRYKSITKDDYDLCSNCVNKVGNPMDYRKLDRPLIVVPPNLDASLKGANDQCSFTSPCRILSSRGPFGRVSPKPDCVFKDLKGIESPLDAEFVKDVTILDGSKVEVDSTFTKVWRLRNCGAHPWPEHTKLIHIGGNMLGSGGFVTLKLPEGGLPFESELDVSVELKAPKRTGQYLANWRLRAPSGQMFGHSVWVLIEAIPDCNKSQKCEESQADKELKASVSEEAKRADSLVNDVNEGEEAKKTEFGLGKASMLSERYEETDGFSLVESVDNGTGEECEATEEFELVGLLAHKLDIKQDDVNIESSQNSFPEDDSLASTEWDHMVRELEELGFHDTHTSMKELLLKSEGSIKRAVKELVELETQTPGKVKAA</sequence>
<dbReference type="SMART" id="SM00666">
    <property type="entry name" value="PB1"/>
    <property type="match status" value="1"/>
</dbReference>
<accession>A0A9D4UXJ2</accession>
<evidence type="ECO:0000259" key="6">
    <source>
        <dbReference type="PROSITE" id="PS51745"/>
    </source>
</evidence>
<evidence type="ECO:0000259" key="5">
    <source>
        <dbReference type="PROSITE" id="PS50135"/>
    </source>
</evidence>
<dbReference type="Pfam" id="PF00564">
    <property type="entry name" value="PB1"/>
    <property type="match status" value="1"/>
</dbReference>
<evidence type="ECO:0000256" key="2">
    <source>
        <dbReference type="ARBA" id="ARBA00022771"/>
    </source>
</evidence>
<dbReference type="SMART" id="SM00291">
    <property type="entry name" value="ZnF_ZZ"/>
    <property type="match status" value="1"/>
</dbReference>
<dbReference type="GO" id="GO:0008270">
    <property type="term" value="F:zinc ion binding"/>
    <property type="evidence" value="ECO:0007669"/>
    <property type="project" value="UniProtKB-KW"/>
</dbReference>
<keyword evidence="1" id="KW-0479">Metal-binding</keyword>